<dbReference type="RefSeq" id="WP_144617792.1">
    <property type="nucleotide sequence ID" value="NZ_CP042161.1"/>
</dbReference>
<keyword evidence="1" id="KW-0175">Coiled coil</keyword>
<evidence type="ECO:0008006" key="4">
    <source>
        <dbReference type="Google" id="ProtNLM"/>
    </source>
</evidence>
<gene>
    <name evidence="2" type="ORF">FPS98_20550</name>
</gene>
<protein>
    <recommendedName>
        <fullName evidence="4">Recombinase</fullName>
    </recommendedName>
</protein>
<reference evidence="2 3" key="1">
    <citation type="submission" date="2019-07" db="EMBL/GenBank/DDBJ databases">
        <title>Characterization of Brevibacillus brevis HK544, as a potential biocontrol agent.</title>
        <authorList>
            <person name="Kim H."/>
        </authorList>
    </citation>
    <scope>NUCLEOTIDE SEQUENCE [LARGE SCALE GENOMIC DNA]</scope>
    <source>
        <strain evidence="2 3">HK544</strain>
    </source>
</reference>
<evidence type="ECO:0000256" key="1">
    <source>
        <dbReference type="SAM" id="Coils"/>
    </source>
</evidence>
<dbReference type="AlphaFoldDB" id="A0A517IBB3"/>
<dbReference type="EMBL" id="CP042161">
    <property type="protein sequence ID" value="QDS36207.1"/>
    <property type="molecule type" value="Genomic_DNA"/>
</dbReference>
<feature type="coiled-coil region" evidence="1">
    <location>
        <begin position="93"/>
        <end position="123"/>
    </location>
</feature>
<proteinExistence type="predicted"/>
<evidence type="ECO:0000313" key="2">
    <source>
        <dbReference type="EMBL" id="QDS36207.1"/>
    </source>
</evidence>
<dbReference type="Proteomes" id="UP000317713">
    <property type="component" value="Chromosome"/>
</dbReference>
<evidence type="ECO:0000313" key="3">
    <source>
        <dbReference type="Proteomes" id="UP000317713"/>
    </source>
</evidence>
<name>A0A517IBB3_BREBE</name>
<accession>A0A517IBB3</accession>
<organism evidence="2 3">
    <name type="scientific">Brevibacillus brevis</name>
    <name type="common">Bacillus brevis</name>
    <dbReference type="NCBI Taxonomy" id="1393"/>
    <lineage>
        <taxon>Bacteria</taxon>
        <taxon>Bacillati</taxon>
        <taxon>Bacillota</taxon>
        <taxon>Bacilli</taxon>
        <taxon>Bacillales</taxon>
        <taxon>Paenibacillaceae</taxon>
        <taxon>Brevibacillus</taxon>
    </lineage>
</organism>
<sequence>MKHTKAFCSSHLIKEPTLLQMVKDDLRKLISSNVKLDRLYSVINGEASLYQSNSKKELQKVNYRLNQLNGEFQGLLQLYAQKAVSIEQFTAQNERIQVEQGKLAKQKAELESQHEARKNTEDHLRAFKRQIDKFAKLDIEDDRVLKQLLPTLINKIEVPEDGSTKIHYNITQPHLIGA</sequence>